<accession>A0A835U4J6</accession>
<dbReference type="OrthoDB" id="10594791at2759"/>
<feature type="chain" id="PRO_5032995997" evidence="1">
    <location>
        <begin position="31"/>
        <end position="94"/>
    </location>
</feature>
<keyword evidence="3" id="KW-1185">Reference proteome</keyword>
<proteinExistence type="predicted"/>
<evidence type="ECO:0000313" key="3">
    <source>
        <dbReference type="Proteomes" id="UP000636800"/>
    </source>
</evidence>
<organism evidence="2 3">
    <name type="scientific">Vanilla planifolia</name>
    <name type="common">Vanilla</name>
    <dbReference type="NCBI Taxonomy" id="51239"/>
    <lineage>
        <taxon>Eukaryota</taxon>
        <taxon>Viridiplantae</taxon>
        <taxon>Streptophyta</taxon>
        <taxon>Embryophyta</taxon>
        <taxon>Tracheophyta</taxon>
        <taxon>Spermatophyta</taxon>
        <taxon>Magnoliopsida</taxon>
        <taxon>Liliopsida</taxon>
        <taxon>Asparagales</taxon>
        <taxon>Orchidaceae</taxon>
        <taxon>Vanilloideae</taxon>
        <taxon>Vanilleae</taxon>
        <taxon>Vanilla</taxon>
    </lineage>
</organism>
<dbReference type="EMBL" id="JADCNL010000448">
    <property type="protein sequence ID" value="KAG0447595.1"/>
    <property type="molecule type" value="Genomic_DNA"/>
</dbReference>
<keyword evidence="1" id="KW-0732">Signal</keyword>
<evidence type="ECO:0000313" key="2">
    <source>
        <dbReference type="EMBL" id="KAG0447595.1"/>
    </source>
</evidence>
<protein>
    <submittedName>
        <fullName evidence="2">Uncharacterized protein</fullName>
    </submittedName>
</protein>
<dbReference type="PANTHER" id="PTHR46567:SF1">
    <property type="entry name" value="MEDIATOR OF RNA POLYMERASE II TRANSCRIPTION SUBUNIT 12"/>
    <property type="match status" value="1"/>
</dbReference>
<evidence type="ECO:0000256" key="1">
    <source>
        <dbReference type="SAM" id="SignalP"/>
    </source>
</evidence>
<dbReference type="Proteomes" id="UP000636800">
    <property type="component" value="Unassembled WGS sequence"/>
</dbReference>
<dbReference type="AlphaFoldDB" id="A0A835U4J6"/>
<name>A0A835U4J6_VANPL</name>
<dbReference type="PANTHER" id="PTHR46567">
    <property type="entry name" value="MEDIATOR OF RNA POLYMERASE II TRANSCRIPTION SUBUNIT 12"/>
    <property type="match status" value="1"/>
</dbReference>
<comment type="caution">
    <text evidence="2">The sequence shown here is derived from an EMBL/GenBank/DDBJ whole genome shotgun (WGS) entry which is preliminary data.</text>
</comment>
<feature type="signal peptide" evidence="1">
    <location>
        <begin position="1"/>
        <end position="30"/>
    </location>
</feature>
<gene>
    <name evidence="2" type="ORF">HPP92_028274</name>
</gene>
<sequence length="94" mass="10966">MPLPICCGTQNVHIWLRLQFLVRLLPIILQIDPSWLRPKSVSKSTAKSPREFSAFDRETAEDMQAELDRMELPSSIRRRLKLQCPFFLLPFPCP</sequence>
<reference evidence="2 3" key="1">
    <citation type="journal article" date="2020" name="Nat. Food">
        <title>A phased Vanilla planifolia genome enables genetic improvement of flavour and production.</title>
        <authorList>
            <person name="Hasing T."/>
            <person name="Tang H."/>
            <person name="Brym M."/>
            <person name="Khazi F."/>
            <person name="Huang T."/>
            <person name="Chambers A.H."/>
        </authorList>
    </citation>
    <scope>NUCLEOTIDE SEQUENCE [LARGE SCALE GENOMIC DNA]</scope>
    <source>
        <tissue evidence="2">Leaf</tissue>
    </source>
</reference>